<proteinExistence type="predicted"/>
<evidence type="ECO:0000256" key="1">
    <source>
        <dbReference type="SAM" id="SignalP"/>
    </source>
</evidence>
<dbReference type="AlphaFoldDB" id="A0A5J9TZV5"/>
<organism evidence="2 3">
    <name type="scientific">Eragrostis curvula</name>
    <name type="common">weeping love grass</name>
    <dbReference type="NCBI Taxonomy" id="38414"/>
    <lineage>
        <taxon>Eukaryota</taxon>
        <taxon>Viridiplantae</taxon>
        <taxon>Streptophyta</taxon>
        <taxon>Embryophyta</taxon>
        <taxon>Tracheophyta</taxon>
        <taxon>Spermatophyta</taxon>
        <taxon>Magnoliopsida</taxon>
        <taxon>Liliopsida</taxon>
        <taxon>Poales</taxon>
        <taxon>Poaceae</taxon>
        <taxon>PACMAD clade</taxon>
        <taxon>Chloridoideae</taxon>
        <taxon>Eragrostideae</taxon>
        <taxon>Eragrostidinae</taxon>
        <taxon>Eragrostis</taxon>
    </lineage>
</organism>
<name>A0A5J9TZV5_9POAL</name>
<dbReference type="EMBL" id="RWGY01000030">
    <property type="protein sequence ID" value="TVU16775.1"/>
    <property type="molecule type" value="Genomic_DNA"/>
</dbReference>
<dbReference type="Gramene" id="TVU16775">
    <property type="protein sequence ID" value="TVU16775"/>
    <property type="gene ID" value="EJB05_36930"/>
</dbReference>
<keyword evidence="1" id="KW-0732">Signal</keyword>
<accession>A0A5J9TZV5</accession>
<evidence type="ECO:0000313" key="2">
    <source>
        <dbReference type="EMBL" id="TVU16775.1"/>
    </source>
</evidence>
<evidence type="ECO:0000313" key="3">
    <source>
        <dbReference type="Proteomes" id="UP000324897"/>
    </source>
</evidence>
<dbReference type="Proteomes" id="UP000324897">
    <property type="component" value="Unassembled WGS sequence"/>
</dbReference>
<keyword evidence="3" id="KW-1185">Reference proteome</keyword>
<protein>
    <submittedName>
        <fullName evidence="2">Uncharacterized protein</fullName>
    </submittedName>
</protein>
<sequence length="69" mass="7647">MMTKSAASRRPWWAPRQWLLLGLATDPATTKLKEAELGYGRTDPAAAELKQHGVPVVPMDFNTYSQVSC</sequence>
<feature type="signal peptide" evidence="1">
    <location>
        <begin position="1"/>
        <end position="30"/>
    </location>
</feature>
<gene>
    <name evidence="2" type="ORF">EJB05_36930</name>
</gene>
<reference evidence="2 3" key="1">
    <citation type="journal article" date="2019" name="Sci. Rep.">
        <title>A high-quality genome of Eragrostis curvula grass provides insights into Poaceae evolution and supports new strategies to enhance forage quality.</title>
        <authorList>
            <person name="Carballo J."/>
            <person name="Santos B.A.C.M."/>
            <person name="Zappacosta D."/>
            <person name="Garbus I."/>
            <person name="Selva J.P."/>
            <person name="Gallo C.A."/>
            <person name="Diaz A."/>
            <person name="Albertini E."/>
            <person name="Caccamo M."/>
            <person name="Echenique V."/>
        </authorList>
    </citation>
    <scope>NUCLEOTIDE SEQUENCE [LARGE SCALE GENOMIC DNA]</scope>
    <source>
        <strain evidence="3">cv. Victoria</strain>
        <tissue evidence="2">Leaf</tissue>
    </source>
</reference>
<comment type="caution">
    <text evidence="2">The sequence shown here is derived from an EMBL/GenBank/DDBJ whole genome shotgun (WGS) entry which is preliminary data.</text>
</comment>
<feature type="chain" id="PRO_5023862079" evidence="1">
    <location>
        <begin position="31"/>
        <end position="69"/>
    </location>
</feature>